<dbReference type="RefSeq" id="WP_345518746.1">
    <property type="nucleotide sequence ID" value="NZ_BAAAXD010000047.1"/>
</dbReference>
<organism evidence="1 2">
    <name type="scientific">Streptomyces yanii</name>
    <dbReference type="NCBI Taxonomy" id="78510"/>
    <lineage>
        <taxon>Bacteria</taxon>
        <taxon>Bacillati</taxon>
        <taxon>Actinomycetota</taxon>
        <taxon>Actinomycetes</taxon>
        <taxon>Kitasatosporales</taxon>
        <taxon>Streptomycetaceae</taxon>
        <taxon>Streptomyces</taxon>
    </lineage>
</organism>
<evidence type="ECO:0000313" key="1">
    <source>
        <dbReference type="EMBL" id="MFB9577852.1"/>
    </source>
</evidence>
<reference evidence="1 2" key="1">
    <citation type="submission" date="2024-09" db="EMBL/GenBank/DDBJ databases">
        <authorList>
            <person name="Sun Q."/>
            <person name="Mori K."/>
        </authorList>
    </citation>
    <scope>NUCLEOTIDE SEQUENCE [LARGE SCALE GENOMIC DNA]</scope>
    <source>
        <strain evidence="1 2">JCM 3331</strain>
    </source>
</reference>
<sequence>MTVGLEPPTVSAARAAAPLAWLARDDVNQVADMLRDEALMGLVILHPDGLWRLPEEYLPEAGQA</sequence>
<dbReference type="EMBL" id="JBHMCG010000158">
    <property type="protein sequence ID" value="MFB9577852.1"/>
    <property type="molecule type" value="Genomic_DNA"/>
</dbReference>
<evidence type="ECO:0000313" key="2">
    <source>
        <dbReference type="Proteomes" id="UP001589710"/>
    </source>
</evidence>
<protein>
    <submittedName>
        <fullName evidence="1">Uncharacterized protein</fullName>
    </submittedName>
</protein>
<accession>A0ABV5RKW7</accession>
<gene>
    <name evidence="1" type="ORF">ACFFTL_37680</name>
</gene>
<keyword evidence="2" id="KW-1185">Reference proteome</keyword>
<name>A0ABV5RKW7_9ACTN</name>
<comment type="caution">
    <text evidence="1">The sequence shown here is derived from an EMBL/GenBank/DDBJ whole genome shotgun (WGS) entry which is preliminary data.</text>
</comment>
<dbReference type="Proteomes" id="UP001589710">
    <property type="component" value="Unassembled WGS sequence"/>
</dbReference>
<proteinExistence type="predicted"/>